<dbReference type="InterPro" id="IPR001452">
    <property type="entry name" value="SH3_domain"/>
</dbReference>
<dbReference type="SUPFAM" id="SSF64268">
    <property type="entry name" value="PX domain"/>
    <property type="match status" value="1"/>
</dbReference>
<dbReference type="GO" id="GO:0042554">
    <property type="term" value="P:superoxide anion generation"/>
    <property type="evidence" value="ECO:0007669"/>
    <property type="project" value="TreeGrafter"/>
</dbReference>
<feature type="region of interest" description="Disordered" evidence="4">
    <location>
        <begin position="347"/>
        <end position="585"/>
    </location>
</feature>
<feature type="compositionally biased region" description="Polar residues" evidence="4">
    <location>
        <begin position="425"/>
        <end position="437"/>
    </location>
</feature>
<feature type="domain" description="SH3" evidence="5">
    <location>
        <begin position="762"/>
        <end position="823"/>
    </location>
</feature>
<feature type="domain" description="SH3" evidence="5">
    <location>
        <begin position="680"/>
        <end position="738"/>
    </location>
</feature>
<dbReference type="SMART" id="SM00326">
    <property type="entry name" value="SH3"/>
    <property type="match status" value="4"/>
</dbReference>
<proteinExistence type="predicted"/>
<keyword evidence="2" id="KW-0677">Repeat</keyword>
<dbReference type="GO" id="GO:0035091">
    <property type="term" value="F:phosphatidylinositol binding"/>
    <property type="evidence" value="ECO:0007669"/>
    <property type="project" value="InterPro"/>
</dbReference>
<dbReference type="PROSITE" id="PS50002">
    <property type="entry name" value="SH3"/>
    <property type="match status" value="4"/>
</dbReference>
<accession>A0AAU9X934</accession>
<dbReference type="Pfam" id="PF00018">
    <property type="entry name" value="SH3_1"/>
    <property type="match status" value="2"/>
</dbReference>
<name>A0AAU9X934_9CNID</name>
<evidence type="ECO:0000313" key="8">
    <source>
        <dbReference type="Proteomes" id="UP001159428"/>
    </source>
</evidence>
<dbReference type="CDD" id="cd11856">
    <property type="entry name" value="SH3_p47phox_like"/>
    <property type="match status" value="2"/>
</dbReference>
<feature type="compositionally biased region" description="Basic and acidic residues" evidence="4">
    <location>
        <begin position="486"/>
        <end position="502"/>
    </location>
</feature>
<evidence type="ECO:0000256" key="2">
    <source>
        <dbReference type="ARBA" id="ARBA00022737"/>
    </source>
</evidence>
<evidence type="ECO:0000313" key="7">
    <source>
        <dbReference type="EMBL" id="CAH3139584.1"/>
    </source>
</evidence>
<evidence type="ECO:0000256" key="3">
    <source>
        <dbReference type="PROSITE-ProRule" id="PRU00192"/>
    </source>
</evidence>
<reference evidence="7 8" key="1">
    <citation type="submission" date="2022-05" db="EMBL/GenBank/DDBJ databases">
        <authorList>
            <consortium name="Genoscope - CEA"/>
            <person name="William W."/>
        </authorList>
    </citation>
    <scope>NUCLEOTIDE SEQUENCE [LARGE SCALE GENOMIC DNA]</scope>
</reference>
<evidence type="ECO:0000259" key="6">
    <source>
        <dbReference type="PROSITE" id="PS50195"/>
    </source>
</evidence>
<keyword evidence="1 3" id="KW-0728">SH3 domain</keyword>
<dbReference type="EMBL" id="CALNXJ010000033">
    <property type="protein sequence ID" value="CAH3139584.1"/>
    <property type="molecule type" value="Genomic_DNA"/>
</dbReference>
<dbReference type="InterPro" id="IPR036871">
    <property type="entry name" value="PX_dom_sf"/>
</dbReference>
<evidence type="ECO:0008006" key="9">
    <source>
        <dbReference type="Google" id="ProtNLM"/>
    </source>
</evidence>
<feature type="domain" description="SH3" evidence="5">
    <location>
        <begin position="173"/>
        <end position="232"/>
    </location>
</feature>
<dbReference type="InterPro" id="IPR036028">
    <property type="entry name" value="SH3-like_dom_sf"/>
</dbReference>
<feature type="domain" description="SH3" evidence="5">
    <location>
        <begin position="245"/>
        <end position="304"/>
    </location>
</feature>
<dbReference type="Gene3D" id="3.30.1520.10">
    <property type="entry name" value="Phox-like domain"/>
    <property type="match status" value="1"/>
</dbReference>
<dbReference type="Proteomes" id="UP001159428">
    <property type="component" value="Unassembled WGS sequence"/>
</dbReference>
<evidence type="ECO:0000256" key="1">
    <source>
        <dbReference type="ARBA" id="ARBA00022443"/>
    </source>
</evidence>
<evidence type="ECO:0000256" key="4">
    <source>
        <dbReference type="SAM" id="MobiDB-lite"/>
    </source>
</evidence>
<comment type="caution">
    <text evidence="7">The sequence shown here is derived from an EMBL/GenBank/DDBJ whole genome shotgun (WGS) entry which is preliminary data.</text>
</comment>
<dbReference type="SMART" id="SM00312">
    <property type="entry name" value="PX"/>
    <property type="match status" value="1"/>
</dbReference>
<sequence length="831" mass="94594">MENRTVKEASVEGVQRRTKPKKHFIFCVKVSWSDGTVNLVYRRYSEFLHLQAMLFQAFPGSFGKKSAKRRNFTPLPDSFASKITVGESIFTRMELVSFFLKDILAMDFQVAQSQHVRKFLTPTQEDLEPISQPRKVKVKKGNRGRRGSNFTQTVRGRFTKKTKIWGNKISSPIILEHFVVMDDYRKIAKSDINLKKGKVVDVIEKRECGWWLVESEGEVGWAPALYLEPADEMTEYGNIQTFQVGRGEFYVTAKRYVASEDDELSFEIGVNLQILEKNYDGWWRASYLGREGLVPAMYLKRLGYDRRQSRTGRRKSRLFAKNQLRDFDDDDDMGMIREIPEFQEESKKKTKLRFSGVKDDGDSDGTIIESSDFLQLNRRNKKPRGNANVQTTDKTAPSLRSLMSSLHNVEEVSEPPTNDDRPMEISQSRSMDTSQMPETHEIPESNQNGCENTETLESGNDLNNLSPQDSNSANGNENDTSNLQQHDLDGDDKNIDYSDGRQDSTTTTENAESPESFSDTPINFEVPLDPSRHFQTIAVVEDSPRLHSPKRLPPVPSGYESPRTAAPKRLPPSPSGKLIRQGGIEKEKSVELNEEIQNLSSSDDESDPELAQMSLSKVVLHAKTSHSPAIVVDETGQLSAKGEETEEVLDYDEKMSLNGSFRSTESFEIEVNVPGDEDDLSSNIYRAIEDYEVDDEMSLSKGEYVRVLDKASTGFWLVKNEAGMKGWLSSSLLCPAPQVWGETERTLQEEDFEEEEEEEEGTLQMSCRAVDDYKADHDSQEIDLQSGEYLRILQKNENGWWCVRNEEGEIGWAPSNYLEEFNDDEDIEFSR</sequence>
<dbReference type="SUPFAM" id="SSF50044">
    <property type="entry name" value="SH3-domain"/>
    <property type="match status" value="4"/>
</dbReference>
<dbReference type="InterPro" id="IPR001683">
    <property type="entry name" value="PX_dom"/>
</dbReference>
<protein>
    <recommendedName>
        <fullName evidence="9">SH3 and PX domain-containing protein 2A</fullName>
    </recommendedName>
</protein>
<dbReference type="AlphaFoldDB" id="A0AAU9X934"/>
<feature type="compositionally biased region" description="Polar residues" evidence="4">
    <location>
        <begin position="444"/>
        <end position="485"/>
    </location>
</feature>
<dbReference type="Pfam" id="PF07653">
    <property type="entry name" value="SH3_2"/>
    <property type="match status" value="2"/>
</dbReference>
<feature type="domain" description="PX" evidence="6">
    <location>
        <begin position="4"/>
        <end position="127"/>
    </location>
</feature>
<dbReference type="Gene3D" id="2.30.30.40">
    <property type="entry name" value="SH3 Domains"/>
    <property type="match status" value="4"/>
</dbReference>
<dbReference type="InterPro" id="IPR051228">
    <property type="entry name" value="NADPH_Oxidase/PX-Domain"/>
</dbReference>
<evidence type="ECO:0000259" key="5">
    <source>
        <dbReference type="PROSITE" id="PS50002"/>
    </source>
</evidence>
<dbReference type="PANTHER" id="PTHR15706">
    <property type="entry name" value="SH3 MULTIPLE DOMAIN"/>
    <property type="match status" value="1"/>
</dbReference>
<organism evidence="7 8">
    <name type="scientific">Pocillopora meandrina</name>
    <dbReference type="NCBI Taxonomy" id="46732"/>
    <lineage>
        <taxon>Eukaryota</taxon>
        <taxon>Metazoa</taxon>
        <taxon>Cnidaria</taxon>
        <taxon>Anthozoa</taxon>
        <taxon>Hexacorallia</taxon>
        <taxon>Scleractinia</taxon>
        <taxon>Astrocoeniina</taxon>
        <taxon>Pocilloporidae</taxon>
        <taxon>Pocillopora</taxon>
    </lineage>
</organism>
<gene>
    <name evidence="7" type="ORF">PMEA_00018878</name>
</gene>
<dbReference type="GO" id="GO:0005737">
    <property type="term" value="C:cytoplasm"/>
    <property type="evidence" value="ECO:0007669"/>
    <property type="project" value="TreeGrafter"/>
</dbReference>
<feature type="compositionally biased region" description="Polar residues" evidence="4">
    <location>
        <begin position="503"/>
        <end position="521"/>
    </location>
</feature>
<dbReference type="Pfam" id="PF00787">
    <property type="entry name" value="PX"/>
    <property type="match status" value="1"/>
</dbReference>
<dbReference type="GO" id="GO:0016176">
    <property type="term" value="F:superoxide-generating NADPH oxidase activator activity"/>
    <property type="evidence" value="ECO:0007669"/>
    <property type="project" value="TreeGrafter"/>
</dbReference>
<dbReference type="PROSITE" id="PS50195">
    <property type="entry name" value="PX"/>
    <property type="match status" value="1"/>
</dbReference>
<keyword evidence="8" id="KW-1185">Reference proteome</keyword>
<dbReference type="PANTHER" id="PTHR15706:SF2">
    <property type="entry name" value="SH3 AND PX DOMAIN-CONTAINING PROTEIN 2A"/>
    <property type="match status" value="1"/>
</dbReference>